<dbReference type="Pfam" id="PF00067">
    <property type="entry name" value="p450"/>
    <property type="match status" value="1"/>
</dbReference>
<comment type="caution">
    <text evidence="8">The sequence shown here is derived from an EMBL/GenBank/DDBJ whole genome shotgun (WGS) entry which is preliminary data.</text>
</comment>
<dbReference type="Proteomes" id="UP001358417">
    <property type="component" value="Unassembled WGS sequence"/>
</dbReference>
<proteinExistence type="inferred from homology"/>
<reference evidence="8 9" key="1">
    <citation type="submission" date="2023-08" db="EMBL/GenBank/DDBJ databases">
        <title>Black Yeasts Isolated from many extreme environments.</title>
        <authorList>
            <person name="Coleine C."/>
            <person name="Stajich J.E."/>
            <person name="Selbmann L."/>
        </authorList>
    </citation>
    <scope>NUCLEOTIDE SEQUENCE [LARGE SCALE GENOMIC DNA]</scope>
    <source>
        <strain evidence="8 9">CCFEE 5792</strain>
    </source>
</reference>
<comment type="cofactor">
    <cofactor evidence="1 6">
        <name>heme</name>
        <dbReference type="ChEBI" id="CHEBI:30413"/>
    </cofactor>
</comment>
<dbReference type="GO" id="GO:0005506">
    <property type="term" value="F:iron ion binding"/>
    <property type="evidence" value="ECO:0007669"/>
    <property type="project" value="InterPro"/>
</dbReference>
<dbReference type="RefSeq" id="XP_064704048.1">
    <property type="nucleotide sequence ID" value="XM_064849345.1"/>
</dbReference>
<dbReference type="EMBL" id="JAVRRD010000021">
    <property type="protein sequence ID" value="KAK5048689.1"/>
    <property type="molecule type" value="Genomic_DNA"/>
</dbReference>
<organism evidence="8 9">
    <name type="scientific">Exophiala bonariae</name>
    <dbReference type="NCBI Taxonomy" id="1690606"/>
    <lineage>
        <taxon>Eukaryota</taxon>
        <taxon>Fungi</taxon>
        <taxon>Dikarya</taxon>
        <taxon>Ascomycota</taxon>
        <taxon>Pezizomycotina</taxon>
        <taxon>Eurotiomycetes</taxon>
        <taxon>Chaetothyriomycetidae</taxon>
        <taxon>Chaetothyriales</taxon>
        <taxon>Herpotrichiellaceae</taxon>
        <taxon>Exophiala</taxon>
    </lineage>
</organism>
<dbReference type="InterPro" id="IPR017972">
    <property type="entry name" value="Cyt_P450_CS"/>
</dbReference>
<keyword evidence="6 7" id="KW-0349">Heme</keyword>
<dbReference type="GO" id="GO:0016705">
    <property type="term" value="F:oxidoreductase activity, acting on paired donors, with incorporation or reduction of molecular oxygen"/>
    <property type="evidence" value="ECO:0007669"/>
    <property type="project" value="InterPro"/>
</dbReference>
<dbReference type="AlphaFoldDB" id="A0AAV9N3N3"/>
<dbReference type="SUPFAM" id="SSF48264">
    <property type="entry name" value="Cytochrome P450"/>
    <property type="match status" value="1"/>
</dbReference>
<evidence type="ECO:0000313" key="9">
    <source>
        <dbReference type="Proteomes" id="UP001358417"/>
    </source>
</evidence>
<evidence type="ECO:0000256" key="1">
    <source>
        <dbReference type="ARBA" id="ARBA00001971"/>
    </source>
</evidence>
<feature type="binding site" description="axial binding residue" evidence="6">
    <location>
        <position position="285"/>
    </location>
    <ligand>
        <name>heme</name>
        <dbReference type="ChEBI" id="CHEBI:30413"/>
    </ligand>
    <ligandPart>
        <name>Fe</name>
        <dbReference type="ChEBI" id="CHEBI:18248"/>
    </ligandPart>
</feature>
<dbReference type="PANTHER" id="PTHR24305:SF166">
    <property type="entry name" value="CYTOCHROME P450 12A4, MITOCHONDRIAL-RELATED"/>
    <property type="match status" value="1"/>
</dbReference>
<evidence type="ECO:0000256" key="7">
    <source>
        <dbReference type="RuleBase" id="RU000461"/>
    </source>
</evidence>
<accession>A0AAV9N3N3</accession>
<comment type="similarity">
    <text evidence="2 7">Belongs to the cytochrome P450 family.</text>
</comment>
<evidence type="ECO:0008006" key="10">
    <source>
        <dbReference type="Google" id="ProtNLM"/>
    </source>
</evidence>
<evidence type="ECO:0000256" key="2">
    <source>
        <dbReference type="ARBA" id="ARBA00010617"/>
    </source>
</evidence>
<sequence>MDTFVQWQFGRSLGSNLIEDLAERKMYFDGFFSPGPYTFWQYYFPDLARVLRTVGIYLIPRWVDTHFKAIEDWNLDKCDRAQQLLARHETLAEADQPVVFEQALKSMSEVDSKPGAYPQRMEVASDMFAHNSAAFETSGNTETYFFYEMCRNPIWQKRLREELLTLEPQLKFEQGKKYEIEDLPSSKVVDALPILHAVIVETMRLYPSVPGGQPRVVPRPCTLGSFENIPKGTIVQSYAYALHRTPEIFPDPHQWKPERWLDASPEQLTVMKKWFWPFSSGGRMCIGSNFAYYSMKFLAAGVYTNYTTTIHDHGDMELQDSYLAGPNGHRLEVKFHSNTHEDAIRY</sequence>
<name>A0AAV9N3N3_9EURO</name>
<dbReference type="PRINTS" id="PR00385">
    <property type="entry name" value="P450"/>
</dbReference>
<evidence type="ECO:0000256" key="3">
    <source>
        <dbReference type="ARBA" id="ARBA00022723"/>
    </source>
</evidence>
<dbReference type="PANTHER" id="PTHR24305">
    <property type="entry name" value="CYTOCHROME P450"/>
    <property type="match status" value="1"/>
</dbReference>
<evidence type="ECO:0000256" key="4">
    <source>
        <dbReference type="ARBA" id="ARBA00023002"/>
    </source>
</evidence>
<dbReference type="PRINTS" id="PR00465">
    <property type="entry name" value="EP450IV"/>
</dbReference>
<dbReference type="GO" id="GO:0004497">
    <property type="term" value="F:monooxygenase activity"/>
    <property type="evidence" value="ECO:0007669"/>
    <property type="project" value="UniProtKB-KW"/>
</dbReference>
<dbReference type="InterPro" id="IPR036396">
    <property type="entry name" value="Cyt_P450_sf"/>
</dbReference>
<dbReference type="InterPro" id="IPR001128">
    <property type="entry name" value="Cyt_P450"/>
</dbReference>
<dbReference type="PROSITE" id="PS00086">
    <property type="entry name" value="CYTOCHROME_P450"/>
    <property type="match status" value="1"/>
</dbReference>
<protein>
    <recommendedName>
        <fullName evidence="10">Cytochrome P450</fullName>
    </recommendedName>
</protein>
<keyword evidence="7" id="KW-0503">Monooxygenase</keyword>
<dbReference type="InterPro" id="IPR050121">
    <property type="entry name" value="Cytochrome_P450_monoxygenase"/>
</dbReference>
<gene>
    <name evidence="8" type="ORF">LTR84_005780</name>
</gene>
<keyword evidence="3 6" id="KW-0479">Metal-binding</keyword>
<dbReference type="GO" id="GO:0020037">
    <property type="term" value="F:heme binding"/>
    <property type="evidence" value="ECO:0007669"/>
    <property type="project" value="InterPro"/>
</dbReference>
<dbReference type="InterPro" id="IPR002403">
    <property type="entry name" value="Cyt_P450_E_grp-IV"/>
</dbReference>
<evidence type="ECO:0000256" key="6">
    <source>
        <dbReference type="PIRSR" id="PIRSR602403-1"/>
    </source>
</evidence>
<evidence type="ECO:0000256" key="5">
    <source>
        <dbReference type="ARBA" id="ARBA00023004"/>
    </source>
</evidence>
<keyword evidence="5 6" id="KW-0408">Iron</keyword>
<keyword evidence="4 7" id="KW-0560">Oxidoreductase</keyword>
<dbReference type="GeneID" id="89973955"/>
<dbReference type="Gene3D" id="1.10.630.10">
    <property type="entry name" value="Cytochrome P450"/>
    <property type="match status" value="1"/>
</dbReference>
<keyword evidence="9" id="KW-1185">Reference proteome</keyword>
<evidence type="ECO:0000313" key="8">
    <source>
        <dbReference type="EMBL" id="KAK5048689.1"/>
    </source>
</evidence>